<evidence type="ECO:0000313" key="6">
    <source>
        <dbReference type="Proteomes" id="UP000625316"/>
    </source>
</evidence>
<dbReference type="Gene3D" id="1.20.1050.10">
    <property type="match status" value="1"/>
</dbReference>
<feature type="domain" description="GST N-terminal" evidence="3">
    <location>
        <begin position="1"/>
        <end position="80"/>
    </location>
</feature>
<reference evidence="5" key="1">
    <citation type="submission" date="2020-10" db="EMBL/GenBank/DDBJ databases">
        <authorList>
            <person name="Castelo-Branco R."/>
            <person name="Eusebio N."/>
            <person name="Adriana R."/>
            <person name="Vieira A."/>
            <person name="Brugerolle De Fraissinette N."/>
            <person name="Rezende De Castro R."/>
            <person name="Schneider M.P."/>
            <person name="Vasconcelos V."/>
            <person name="Leao P.N."/>
        </authorList>
    </citation>
    <scope>NUCLEOTIDE SEQUENCE</scope>
    <source>
        <strain evidence="5">LEGE 11480</strain>
    </source>
</reference>
<evidence type="ECO:0000259" key="4">
    <source>
        <dbReference type="PROSITE" id="PS50405"/>
    </source>
</evidence>
<keyword evidence="6" id="KW-1185">Reference proteome</keyword>
<dbReference type="CDD" id="cd03046">
    <property type="entry name" value="GST_N_GTT1_like"/>
    <property type="match status" value="1"/>
</dbReference>
<dbReference type="AlphaFoldDB" id="A0A928VS37"/>
<dbReference type="PANTHER" id="PTHR44051:SF8">
    <property type="entry name" value="GLUTATHIONE S-TRANSFERASE GSTA"/>
    <property type="match status" value="1"/>
</dbReference>
<dbReference type="PANTHER" id="PTHR44051">
    <property type="entry name" value="GLUTATHIONE S-TRANSFERASE-RELATED"/>
    <property type="match status" value="1"/>
</dbReference>
<comment type="caution">
    <text evidence="5">The sequence shown here is derived from an EMBL/GenBank/DDBJ whole genome shotgun (WGS) entry which is preliminary data.</text>
</comment>
<dbReference type="SFLD" id="SFLDG00358">
    <property type="entry name" value="Main_(cytGST)"/>
    <property type="match status" value="1"/>
</dbReference>
<dbReference type="SUPFAM" id="SSF47616">
    <property type="entry name" value="GST C-terminal domain-like"/>
    <property type="match status" value="1"/>
</dbReference>
<dbReference type="PROSITE" id="PS50404">
    <property type="entry name" value="GST_NTER"/>
    <property type="match status" value="1"/>
</dbReference>
<dbReference type="SFLD" id="SFLDS00019">
    <property type="entry name" value="Glutathione_Transferase_(cytos"/>
    <property type="match status" value="1"/>
</dbReference>
<evidence type="ECO:0000256" key="2">
    <source>
        <dbReference type="ARBA" id="ARBA00022679"/>
    </source>
</evidence>
<dbReference type="PROSITE" id="PS50405">
    <property type="entry name" value="GST_CTER"/>
    <property type="match status" value="1"/>
</dbReference>
<dbReference type="InterPro" id="IPR040079">
    <property type="entry name" value="Glutathione_S-Trfase"/>
</dbReference>
<name>A0A928VS37_9CYAN</name>
<dbReference type="Proteomes" id="UP000625316">
    <property type="component" value="Unassembled WGS sequence"/>
</dbReference>
<organism evidence="5 6">
    <name type="scientific">Romeriopsis navalis LEGE 11480</name>
    <dbReference type="NCBI Taxonomy" id="2777977"/>
    <lineage>
        <taxon>Bacteria</taxon>
        <taxon>Bacillati</taxon>
        <taxon>Cyanobacteriota</taxon>
        <taxon>Cyanophyceae</taxon>
        <taxon>Leptolyngbyales</taxon>
        <taxon>Leptolyngbyaceae</taxon>
        <taxon>Romeriopsis</taxon>
        <taxon>Romeriopsis navalis</taxon>
    </lineage>
</organism>
<sequence>MIKLYGGRFSRASIVHWYLEEAQIPYEFIRLDMEAGEHRQADFLAINPFGKVPTIVDGDVTLFESGAILMYLADKYAKAFANDVDRAIANQWVLFANSTLATGVFIEASREKETPILMGGLEKIFATQEYIHGGAFSVADVALGSMLNYIPMMLKLDLSDYPKVMEYMQRCASRPAFQKAMANR</sequence>
<gene>
    <name evidence="5" type="ORF">IQ266_17530</name>
</gene>
<dbReference type="InterPro" id="IPR036282">
    <property type="entry name" value="Glutathione-S-Trfase_C_sf"/>
</dbReference>
<dbReference type="FunFam" id="3.40.30.10:FF:000039">
    <property type="entry name" value="Glutathione S-transferase domain"/>
    <property type="match status" value="1"/>
</dbReference>
<dbReference type="InterPro" id="IPR010987">
    <property type="entry name" value="Glutathione-S-Trfase_C-like"/>
</dbReference>
<dbReference type="SUPFAM" id="SSF52833">
    <property type="entry name" value="Thioredoxin-like"/>
    <property type="match status" value="1"/>
</dbReference>
<dbReference type="InterPro" id="IPR004045">
    <property type="entry name" value="Glutathione_S-Trfase_N"/>
</dbReference>
<dbReference type="SFLD" id="SFLDG01150">
    <property type="entry name" value="Main.1:_Beta-like"/>
    <property type="match status" value="1"/>
</dbReference>
<dbReference type="Pfam" id="PF02798">
    <property type="entry name" value="GST_N"/>
    <property type="match status" value="1"/>
</dbReference>
<proteinExistence type="inferred from homology"/>
<dbReference type="Gene3D" id="3.40.30.10">
    <property type="entry name" value="Glutaredoxin"/>
    <property type="match status" value="1"/>
</dbReference>
<keyword evidence="2" id="KW-0808">Transferase</keyword>
<accession>A0A928VS37</accession>
<comment type="similarity">
    <text evidence="1">Belongs to the GST superfamily.</text>
</comment>
<evidence type="ECO:0000313" key="5">
    <source>
        <dbReference type="EMBL" id="MBE9031537.1"/>
    </source>
</evidence>
<dbReference type="RefSeq" id="WP_264326365.1">
    <property type="nucleotide sequence ID" value="NZ_JADEXQ010000067.1"/>
</dbReference>
<protein>
    <submittedName>
        <fullName evidence="5">Glutathione S-transferase family protein</fullName>
    </submittedName>
</protein>
<dbReference type="InterPro" id="IPR004046">
    <property type="entry name" value="GST_C"/>
</dbReference>
<dbReference type="GO" id="GO:0016740">
    <property type="term" value="F:transferase activity"/>
    <property type="evidence" value="ECO:0007669"/>
    <property type="project" value="UniProtKB-KW"/>
</dbReference>
<dbReference type="InterPro" id="IPR036249">
    <property type="entry name" value="Thioredoxin-like_sf"/>
</dbReference>
<feature type="domain" description="GST C-terminal" evidence="4">
    <location>
        <begin position="66"/>
        <end position="184"/>
    </location>
</feature>
<dbReference type="Pfam" id="PF14497">
    <property type="entry name" value="GST_C_3"/>
    <property type="match status" value="1"/>
</dbReference>
<evidence type="ECO:0000256" key="1">
    <source>
        <dbReference type="ARBA" id="ARBA00007409"/>
    </source>
</evidence>
<dbReference type="EMBL" id="JADEXQ010000067">
    <property type="protein sequence ID" value="MBE9031537.1"/>
    <property type="molecule type" value="Genomic_DNA"/>
</dbReference>
<evidence type="ECO:0000259" key="3">
    <source>
        <dbReference type="PROSITE" id="PS50404"/>
    </source>
</evidence>